<dbReference type="Gene3D" id="3.40.50.150">
    <property type="entry name" value="Vaccinia Virus protein VP39"/>
    <property type="match status" value="1"/>
</dbReference>
<dbReference type="PANTHER" id="PTHR11061">
    <property type="entry name" value="RNA M5U METHYLTRANSFERASE"/>
    <property type="match status" value="1"/>
</dbReference>
<dbReference type="InterPro" id="IPR029063">
    <property type="entry name" value="SAM-dependent_MTases_sf"/>
</dbReference>
<keyword evidence="3" id="KW-0949">S-adenosyl-L-methionine</keyword>
<keyword evidence="5" id="KW-1185">Reference proteome</keyword>
<dbReference type="InterPro" id="IPR010280">
    <property type="entry name" value="U5_MeTrfase_fam"/>
</dbReference>
<dbReference type="GO" id="GO:0006396">
    <property type="term" value="P:RNA processing"/>
    <property type="evidence" value="ECO:0007669"/>
    <property type="project" value="InterPro"/>
</dbReference>
<dbReference type="AlphaFoldDB" id="A0A498HES4"/>
<gene>
    <name evidence="4" type="ORF">DVH24_031137</name>
</gene>
<dbReference type="PANTHER" id="PTHR11061:SF30">
    <property type="entry name" value="TRNA (URACIL(54)-C(5))-METHYLTRANSFERASE"/>
    <property type="match status" value="1"/>
</dbReference>
<comment type="caution">
    <text evidence="4">The sequence shown here is derived from an EMBL/GenBank/DDBJ whole genome shotgun (WGS) entry which is preliminary data.</text>
</comment>
<sequence>MISYMQNYVTLSLPIFLTLSPFCKDEKGPRLFTNIGKKEPKVTNVETISPPWDFVDTPCDYTSYCGGCKTQNLIYEAQVKAKEQQVHQLIINFGKFSHTELEFLSIMKPIRKHAFAIMLSSCFLSHQKTVT</sequence>
<name>A0A498HES4_MALDO</name>
<dbReference type="EMBL" id="RDQH01000343">
    <property type="protein sequence ID" value="RXH68804.1"/>
    <property type="molecule type" value="Genomic_DNA"/>
</dbReference>
<accession>A0A498HES4</accession>
<reference evidence="4 5" key="1">
    <citation type="submission" date="2018-10" db="EMBL/GenBank/DDBJ databases">
        <title>A high-quality apple genome assembly.</title>
        <authorList>
            <person name="Hu J."/>
        </authorList>
    </citation>
    <scope>NUCLEOTIDE SEQUENCE [LARGE SCALE GENOMIC DNA]</scope>
    <source>
        <strain evidence="5">cv. HFTH1</strain>
        <tissue evidence="4">Young leaf</tissue>
    </source>
</reference>
<evidence type="ECO:0000256" key="3">
    <source>
        <dbReference type="ARBA" id="ARBA00022691"/>
    </source>
</evidence>
<evidence type="ECO:0000313" key="5">
    <source>
        <dbReference type="Proteomes" id="UP000290289"/>
    </source>
</evidence>
<dbReference type="SUPFAM" id="SSF53335">
    <property type="entry name" value="S-adenosyl-L-methionine-dependent methyltransferases"/>
    <property type="match status" value="1"/>
</dbReference>
<dbReference type="GO" id="GO:0008173">
    <property type="term" value="F:RNA methyltransferase activity"/>
    <property type="evidence" value="ECO:0007669"/>
    <property type="project" value="InterPro"/>
</dbReference>
<dbReference type="STRING" id="3750.A0A498HES4"/>
<dbReference type="GO" id="GO:0032259">
    <property type="term" value="P:methylation"/>
    <property type="evidence" value="ECO:0007669"/>
    <property type="project" value="UniProtKB-KW"/>
</dbReference>
<evidence type="ECO:0000313" key="4">
    <source>
        <dbReference type="EMBL" id="RXH68804.1"/>
    </source>
</evidence>
<evidence type="ECO:0000256" key="1">
    <source>
        <dbReference type="ARBA" id="ARBA00022603"/>
    </source>
</evidence>
<keyword evidence="2" id="KW-0808">Transferase</keyword>
<keyword evidence="1" id="KW-0489">Methyltransferase</keyword>
<organism evidence="4 5">
    <name type="scientific">Malus domestica</name>
    <name type="common">Apple</name>
    <name type="synonym">Pyrus malus</name>
    <dbReference type="NCBI Taxonomy" id="3750"/>
    <lineage>
        <taxon>Eukaryota</taxon>
        <taxon>Viridiplantae</taxon>
        <taxon>Streptophyta</taxon>
        <taxon>Embryophyta</taxon>
        <taxon>Tracheophyta</taxon>
        <taxon>Spermatophyta</taxon>
        <taxon>Magnoliopsida</taxon>
        <taxon>eudicotyledons</taxon>
        <taxon>Gunneridae</taxon>
        <taxon>Pentapetalae</taxon>
        <taxon>rosids</taxon>
        <taxon>fabids</taxon>
        <taxon>Rosales</taxon>
        <taxon>Rosaceae</taxon>
        <taxon>Amygdaloideae</taxon>
        <taxon>Maleae</taxon>
        <taxon>Malus</taxon>
    </lineage>
</organism>
<evidence type="ECO:0000256" key="2">
    <source>
        <dbReference type="ARBA" id="ARBA00022679"/>
    </source>
</evidence>
<protein>
    <submittedName>
        <fullName evidence="4">Uncharacterized protein</fullName>
    </submittedName>
</protein>
<dbReference type="Proteomes" id="UP000290289">
    <property type="component" value="Chromosome 17"/>
</dbReference>
<dbReference type="Gramene" id="mRNA:MD17G0194100">
    <property type="protein sequence ID" value="mRNA:MD17G0194100"/>
    <property type="gene ID" value="MD17G0194100"/>
</dbReference>
<proteinExistence type="predicted"/>